<evidence type="ECO:0000259" key="5">
    <source>
        <dbReference type="Pfam" id="PF04542"/>
    </source>
</evidence>
<dbReference type="Proteomes" id="UP000178936">
    <property type="component" value="Unassembled WGS sequence"/>
</dbReference>
<dbReference type="InterPro" id="IPR013324">
    <property type="entry name" value="RNA_pol_sigma_r3/r4-like"/>
</dbReference>
<feature type="domain" description="RNA polymerase sigma factor 70 region 4 type 2" evidence="6">
    <location>
        <begin position="118"/>
        <end position="170"/>
    </location>
</feature>
<dbReference type="InterPro" id="IPR007627">
    <property type="entry name" value="RNA_pol_sigma70_r2"/>
</dbReference>
<sequence length="187" mass="21334">MDQAERQAIAACQTGELTQFTLLYERYIEKIYRFVYFKTLHQETAEDLTSFTFMKALEHIADYDVARGNFSSWLYRIAQNTVIDHYRTTKQEVDIEQVFNLASGQNVAAETEVSLALQEVQTYLKSLEPDTRELIIMRLWQGLSYQEIAELTGKSEGALKMAASRALKQLRSSVSAATLLLIFGSLN</sequence>
<proteinExistence type="inferred from homology"/>
<dbReference type="AlphaFoldDB" id="A0A1G2Q262"/>
<name>A0A1G2Q262_9BACT</name>
<evidence type="ECO:0000256" key="3">
    <source>
        <dbReference type="ARBA" id="ARBA00023082"/>
    </source>
</evidence>
<gene>
    <name evidence="7" type="ORF">A2226_01955</name>
</gene>
<dbReference type="EMBL" id="MHTB01000042">
    <property type="protein sequence ID" value="OHA54663.1"/>
    <property type="molecule type" value="Genomic_DNA"/>
</dbReference>
<dbReference type="GO" id="GO:0016987">
    <property type="term" value="F:sigma factor activity"/>
    <property type="evidence" value="ECO:0007669"/>
    <property type="project" value="UniProtKB-KW"/>
</dbReference>
<dbReference type="PANTHER" id="PTHR43133:SF57">
    <property type="entry name" value="RNA POLYMERASE SIGMA-70 FACTOR"/>
    <property type="match status" value="1"/>
</dbReference>
<evidence type="ECO:0000259" key="6">
    <source>
        <dbReference type="Pfam" id="PF08281"/>
    </source>
</evidence>
<dbReference type="Gene3D" id="1.10.1740.10">
    <property type="match status" value="1"/>
</dbReference>
<feature type="domain" description="RNA polymerase sigma-70 region 2" evidence="5">
    <location>
        <begin position="23"/>
        <end position="90"/>
    </location>
</feature>
<dbReference type="Pfam" id="PF04542">
    <property type="entry name" value="Sigma70_r2"/>
    <property type="match status" value="1"/>
</dbReference>
<protein>
    <recommendedName>
        <fullName evidence="9">RNA polymerase subunit sigma-24</fullName>
    </recommendedName>
</protein>
<dbReference type="InterPro" id="IPR014284">
    <property type="entry name" value="RNA_pol_sigma-70_dom"/>
</dbReference>
<dbReference type="PANTHER" id="PTHR43133">
    <property type="entry name" value="RNA POLYMERASE ECF-TYPE SIGMA FACTO"/>
    <property type="match status" value="1"/>
</dbReference>
<comment type="caution">
    <text evidence="7">The sequence shown here is derived from an EMBL/GenBank/DDBJ whole genome shotgun (WGS) entry which is preliminary data.</text>
</comment>
<dbReference type="SUPFAM" id="SSF88659">
    <property type="entry name" value="Sigma3 and sigma4 domains of RNA polymerase sigma factors"/>
    <property type="match status" value="1"/>
</dbReference>
<evidence type="ECO:0000256" key="2">
    <source>
        <dbReference type="ARBA" id="ARBA00023015"/>
    </source>
</evidence>
<dbReference type="GO" id="GO:0006352">
    <property type="term" value="P:DNA-templated transcription initiation"/>
    <property type="evidence" value="ECO:0007669"/>
    <property type="project" value="InterPro"/>
</dbReference>
<keyword evidence="3" id="KW-0731">Sigma factor</keyword>
<keyword evidence="2" id="KW-0805">Transcription regulation</keyword>
<accession>A0A1G2Q262</accession>
<evidence type="ECO:0000256" key="1">
    <source>
        <dbReference type="ARBA" id="ARBA00010641"/>
    </source>
</evidence>
<dbReference type="CDD" id="cd06171">
    <property type="entry name" value="Sigma70_r4"/>
    <property type="match status" value="1"/>
</dbReference>
<dbReference type="GO" id="GO:0003677">
    <property type="term" value="F:DNA binding"/>
    <property type="evidence" value="ECO:0007669"/>
    <property type="project" value="InterPro"/>
</dbReference>
<dbReference type="Gene3D" id="1.10.10.10">
    <property type="entry name" value="Winged helix-like DNA-binding domain superfamily/Winged helix DNA-binding domain"/>
    <property type="match status" value="1"/>
</dbReference>
<evidence type="ECO:0000313" key="7">
    <source>
        <dbReference type="EMBL" id="OHA54663.1"/>
    </source>
</evidence>
<dbReference type="InterPro" id="IPR013249">
    <property type="entry name" value="RNA_pol_sigma70_r4_t2"/>
</dbReference>
<comment type="similarity">
    <text evidence="1">Belongs to the sigma-70 factor family. ECF subfamily.</text>
</comment>
<dbReference type="SUPFAM" id="SSF88946">
    <property type="entry name" value="Sigma2 domain of RNA polymerase sigma factors"/>
    <property type="match status" value="1"/>
</dbReference>
<keyword evidence="4" id="KW-0804">Transcription</keyword>
<evidence type="ECO:0008006" key="9">
    <source>
        <dbReference type="Google" id="ProtNLM"/>
    </source>
</evidence>
<dbReference type="InterPro" id="IPR036388">
    <property type="entry name" value="WH-like_DNA-bd_sf"/>
</dbReference>
<dbReference type="InterPro" id="IPR013325">
    <property type="entry name" value="RNA_pol_sigma_r2"/>
</dbReference>
<reference evidence="7 8" key="1">
    <citation type="journal article" date="2016" name="Nat. Commun.">
        <title>Thousands of microbial genomes shed light on interconnected biogeochemical processes in an aquifer system.</title>
        <authorList>
            <person name="Anantharaman K."/>
            <person name="Brown C.T."/>
            <person name="Hug L.A."/>
            <person name="Sharon I."/>
            <person name="Castelle C.J."/>
            <person name="Probst A.J."/>
            <person name="Thomas B.C."/>
            <person name="Singh A."/>
            <person name="Wilkins M.J."/>
            <person name="Karaoz U."/>
            <person name="Brodie E.L."/>
            <person name="Williams K.H."/>
            <person name="Hubbard S.S."/>
            <person name="Banfield J.F."/>
        </authorList>
    </citation>
    <scope>NUCLEOTIDE SEQUENCE [LARGE SCALE GENOMIC DNA]</scope>
</reference>
<dbReference type="NCBIfam" id="TIGR02937">
    <property type="entry name" value="sigma70-ECF"/>
    <property type="match status" value="1"/>
</dbReference>
<dbReference type="Pfam" id="PF08281">
    <property type="entry name" value="Sigma70_r4_2"/>
    <property type="match status" value="1"/>
</dbReference>
<evidence type="ECO:0000256" key="4">
    <source>
        <dbReference type="ARBA" id="ARBA00023163"/>
    </source>
</evidence>
<dbReference type="InterPro" id="IPR039425">
    <property type="entry name" value="RNA_pol_sigma-70-like"/>
</dbReference>
<organism evidence="7 8">
    <name type="scientific">Candidatus Veblenbacteria bacterium RIFOXYA2_FULL_43_9</name>
    <dbReference type="NCBI Taxonomy" id="1802425"/>
    <lineage>
        <taxon>Bacteria</taxon>
        <taxon>Candidatus Vebleniibacteriota</taxon>
    </lineage>
</organism>
<evidence type="ECO:0000313" key="8">
    <source>
        <dbReference type="Proteomes" id="UP000178936"/>
    </source>
</evidence>